<comment type="similarity">
    <text evidence="1">Belongs to the protein kinase superfamily. AGC Ser/Thr protein kinase family.</text>
</comment>
<evidence type="ECO:0000259" key="15">
    <source>
        <dbReference type="PROSITE" id="PS51285"/>
    </source>
</evidence>
<dbReference type="GO" id="GO:0004674">
    <property type="term" value="F:protein serine/threonine kinase activity"/>
    <property type="evidence" value="ECO:0007669"/>
    <property type="project" value="UniProtKB-KW"/>
</dbReference>
<feature type="domain" description="Protein kinase" evidence="14">
    <location>
        <begin position="9"/>
        <end position="264"/>
    </location>
</feature>
<dbReference type="PANTHER" id="PTHR24351">
    <property type="entry name" value="RIBOSOMAL PROTEIN S6 KINASE"/>
    <property type="match status" value="1"/>
</dbReference>
<evidence type="ECO:0000256" key="1">
    <source>
        <dbReference type="ARBA" id="ARBA00009903"/>
    </source>
</evidence>
<gene>
    <name evidence="16" type="ORF">PPRIM_AZ9-3.1.T0040451</name>
    <name evidence="17" type="ORF">PPRIM_AZ9-3.1.T0080131</name>
</gene>
<dbReference type="Proteomes" id="UP000688137">
    <property type="component" value="Unassembled WGS sequence"/>
</dbReference>
<evidence type="ECO:0000313" key="17">
    <source>
        <dbReference type="EMBL" id="CAD8044567.1"/>
    </source>
</evidence>
<protein>
    <recommendedName>
        <fullName evidence="2">non-specific serine/threonine protein kinase</fullName>
        <ecNumber evidence="2">2.7.11.1</ecNumber>
    </recommendedName>
</protein>
<proteinExistence type="inferred from homology"/>
<dbReference type="PROSITE" id="PS51285">
    <property type="entry name" value="AGC_KINASE_CTER"/>
    <property type="match status" value="1"/>
</dbReference>
<dbReference type="FunFam" id="3.30.200.20:FF:000524">
    <property type="entry name" value="Non-specific serine/threonine protein kinase"/>
    <property type="match status" value="1"/>
</dbReference>
<feature type="domain" description="AGC-kinase C-terminal" evidence="15">
    <location>
        <begin position="265"/>
        <end position="332"/>
    </location>
</feature>
<dbReference type="Pfam" id="PF00433">
    <property type="entry name" value="Pkinase_C"/>
    <property type="match status" value="1"/>
</dbReference>
<dbReference type="FunFam" id="1.10.510.10:FF:000008">
    <property type="entry name" value="Non-specific serine/threonine protein kinase"/>
    <property type="match status" value="1"/>
</dbReference>
<dbReference type="CDD" id="cd05123">
    <property type="entry name" value="STKc_AGC"/>
    <property type="match status" value="1"/>
</dbReference>
<dbReference type="PROSITE" id="PS00107">
    <property type="entry name" value="PROTEIN_KINASE_ATP"/>
    <property type="match status" value="1"/>
</dbReference>
<evidence type="ECO:0000256" key="13">
    <source>
        <dbReference type="SAM" id="MobiDB-lite"/>
    </source>
</evidence>
<dbReference type="InterPro" id="IPR000961">
    <property type="entry name" value="AGC-kinase_C"/>
</dbReference>
<evidence type="ECO:0000256" key="9">
    <source>
        <dbReference type="ARBA" id="ARBA00047899"/>
    </source>
</evidence>
<dbReference type="EMBL" id="CAJJDM010000001">
    <property type="protein sequence ID" value="CAD8043227.1"/>
    <property type="molecule type" value="Genomic_DNA"/>
</dbReference>
<dbReference type="EC" id="2.7.11.1" evidence="2"/>
<accession>A0A8S1JRH1</accession>
<keyword evidence="6 11" id="KW-0547">Nucleotide-binding</keyword>
<dbReference type="SMART" id="SM00133">
    <property type="entry name" value="S_TK_X"/>
    <property type="match status" value="1"/>
</dbReference>
<dbReference type="GO" id="GO:0005524">
    <property type="term" value="F:ATP binding"/>
    <property type="evidence" value="ECO:0007669"/>
    <property type="project" value="UniProtKB-UniRule"/>
</dbReference>
<dbReference type="PROSITE" id="PS00108">
    <property type="entry name" value="PROTEIN_KINASE_ST"/>
    <property type="match status" value="1"/>
</dbReference>
<comment type="catalytic activity">
    <reaction evidence="9">
        <text>L-threonyl-[protein] + ATP = O-phospho-L-threonyl-[protein] + ADP + H(+)</text>
        <dbReference type="Rhea" id="RHEA:46608"/>
        <dbReference type="Rhea" id="RHEA-COMP:11060"/>
        <dbReference type="Rhea" id="RHEA-COMP:11605"/>
        <dbReference type="ChEBI" id="CHEBI:15378"/>
        <dbReference type="ChEBI" id="CHEBI:30013"/>
        <dbReference type="ChEBI" id="CHEBI:30616"/>
        <dbReference type="ChEBI" id="CHEBI:61977"/>
        <dbReference type="ChEBI" id="CHEBI:456216"/>
        <dbReference type="EC" id="2.7.11.1"/>
    </reaction>
</comment>
<evidence type="ECO:0000256" key="4">
    <source>
        <dbReference type="ARBA" id="ARBA00022553"/>
    </source>
</evidence>
<reference evidence="17" key="1">
    <citation type="submission" date="2021-01" db="EMBL/GenBank/DDBJ databases">
        <authorList>
            <consortium name="Genoscope - CEA"/>
            <person name="William W."/>
        </authorList>
    </citation>
    <scope>NUCLEOTIDE SEQUENCE</scope>
</reference>
<dbReference type="PROSITE" id="PS50011">
    <property type="entry name" value="PROTEIN_KINASE_DOM"/>
    <property type="match status" value="1"/>
</dbReference>
<organism evidence="17 18">
    <name type="scientific">Paramecium primaurelia</name>
    <dbReference type="NCBI Taxonomy" id="5886"/>
    <lineage>
        <taxon>Eukaryota</taxon>
        <taxon>Sar</taxon>
        <taxon>Alveolata</taxon>
        <taxon>Ciliophora</taxon>
        <taxon>Intramacronucleata</taxon>
        <taxon>Oligohymenophorea</taxon>
        <taxon>Peniculida</taxon>
        <taxon>Parameciidae</taxon>
        <taxon>Paramecium</taxon>
    </lineage>
</organism>
<dbReference type="Pfam" id="PF00069">
    <property type="entry name" value="Pkinase"/>
    <property type="match status" value="1"/>
</dbReference>
<evidence type="ECO:0000256" key="3">
    <source>
        <dbReference type="ARBA" id="ARBA00022527"/>
    </source>
</evidence>
<evidence type="ECO:0000256" key="6">
    <source>
        <dbReference type="ARBA" id="ARBA00022741"/>
    </source>
</evidence>
<keyword evidence="7" id="KW-0418">Kinase</keyword>
<keyword evidence="4" id="KW-0597">Phosphoprotein</keyword>
<keyword evidence="8 11" id="KW-0067">ATP-binding</keyword>
<evidence type="ECO:0000256" key="11">
    <source>
        <dbReference type="PROSITE-ProRule" id="PRU10141"/>
    </source>
</evidence>
<dbReference type="InterPro" id="IPR017892">
    <property type="entry name" value="Pkinase_C"/>
</dbReference>
<dbReference type="InterPro" id="IPR000719">
    <property type="entry name" value="Prot_kinase_dom"/>
</dbReference>
<evidence type="ECO:0000256" key="10">
    <source>
        <dbReference type="ARBA" id="ARBA00048679"/>
    </source>
</evidence>
<comment type="catalytic activity">
    <reaction evidence="10">
        <text>L-seryl-[protein] + ATP = O-phospho-L-seryl-[protein] + ADP + H(+)</text>
        <dbReference type="Rhea" id="RHEA:17989"/>
        <dbReference type="Rhea" id="RHEA-COMP:9863"/>
        <dbReference type="Rhea" id="RHEA-COMP:11604"/>
        <dbReference type="ChEBI" id="CHEBI:15378"/>
        <dbReference type="ChEBI" id="CHEBI:29999"/>
        <dbReference type="ChEBI" id="CHEBI:30616"/>
        <dbReference type="ChEBI" id="CHEBI:83421"/>
        <dbReference type="ChEBI" id="CHEBI:456216"/>
        <dbReference type="EC" id="2.7.11.1"/>
    </reaction>
</comment>
<dbReference type="EMBL" id="CAJJDM010000004">
    <property type="protein sequence ID" value="CAD8044567.1"/>
    <property type="molecule type" value="Genomic_DNA"/>
</dbReference>
<feature type="binding site" evidence="11">
    <location>
        <position position="38"/>
    </location>
    <ligand>
        <name>ATP</name>
        <dbReference type="ChEBI" id="CHEBI:30616"/>
    </ligand>
</feature>
<dbReference type="SMART" id="SM00220">
    <property type="entry name" value="S_TKc"/>
    <property type="match status" value="1"/>
</dbReference>
<dbReference type="AlphaFoldDB" id="A0A8S1JRH1"/>
<evidence type="ECO:0000256" key="2">
    <source>
        <dbReference type="ARBA" id="ARBA00012513"/>
    </source>
</evidence>
<sequence>MEKLTIDHFTLLKVIGKGSYAKVVLVKKNDNKEIYAMKILKKKNIEKRKQEDHVLGERNILVEVKHPFIIKMFYAFKSDVKLYFVLEYCSGGELFNLLQKRKVFTEDQARFYAAQIVLALEHLHNHDIIYRDLKPENVLIDAQGYIRITDFGLSKRNVKGTKDAQSVCGTPEYLAPEILLKSGHGKPVDWWTLGAIIYEMLSGFPPFYTQNREELFESIKFAQLKYPVSLTPACKSLLEGLFSKNPDKRLGSKGAQEIKDHPWFLNVNWETLLKKLYKPPFIPLVKSEVDVSNFDPEFTEQPLESHDPNSLSIGGESIGQKYQDFTYDAKLE</sequence>
<evidence type="ECO:0000313" key="16">
    <source>
        <dbReference type="EMBL" id="CAD8043227.1"/>
    </source>
</evidence>
<evidence type="ECO:0000256" key="12">
    <source>
        <dbReference type="RuleBase" id="RU000304"/>
    </source>
</evidence>
<keyword evidence="18" id="KW-1185">Reference proteome</keyword>
<keyword evidence="3 12" id="KW-0723">Serine/threonine-protein kinase</keyword>
<keyword evidence="5" id="KW-0808">Transferase</keyword>
<dbReference type="InterPro" id="IPR045270">
    <property type="entry name" value="STKc_AGC"/>
</dbReference>
<dbReference type="InterPro" id="IPR017441">
    <property type="entry name" value="Protein_kinase_ATP_BS"/>
</dbReference>
<evidence type="ECO:0000259" key="14">
    <source>
        <dbReference type="PROSITE" id="PS50011"/>
    </source>
</evidence>
<dbReference type="OMA" id="MDMEIYL"/>
<evidence type="ECO:0000256" key="8">
    <source>
        <dbReference type="ARBA" id="ARBA00022840"/>
    </source>
</evidence>
<evidence type="ECO:0000313" key="18">
    <source>
        <dbReference type="Proteomes" id="UP000688137"/>
    </source>
</evidence>
<dbReference type="InterPro" id="IPR008271">
    <property type="entry name" value="Ser/Thr_kinase_AS"/>
</dbReference>
<evidence type="ECO:0000256" key="7">
    <source>
        <dbReference type="ARBA" id="ARBA00022777"/>
    </source>
</evidence>
<comment type="caution">
    <text evidence="17">The sequence shown here is derived from an EMBL/GenBank/DDBJ whole genome shotgun (WGS) entry which is preliminary data.</text>
</comment>
<feature type="region of interest" description="Disordered" evidence="13">
    <location>
        <begin position="298"/>
        <end position="317"/>
    </location>
</feature>
<evidence type="ECO:0000256" key="5">
    <source>
        <dbReference type="ARBA" id="ARBA00022679"/>
    </source>
</evidence>
<name>A0A8S1JRH1_PARPR</name>